<dbReference type="PANTHER" id="PTHR45841:SF1">
    <property type="entry name" value="MRNA TURNOVER PROTEIN 4 HOMOLOG"/>
    <property type="match status" value="1"/>
</dbReference>
<dbReference type="GO" id="GO:0003723">
    <property type="term" value="F:RNA binding"/>
    <property type="evidence" value="ECO:0007669"/>
    <property type="project" value="TreeGrafter"/>
</dbReference>
<keyword evidence="3" id="KW-1185">Reference proteome</keyword>
<name>A0A811ZQ64_NYCPR</name>
<gene>
    <name evidence="2" type="ORF">NYPRO_LOCUS23188</name>
</gene>
<dbReference type="InterPro" id="IPR043141">
    <property type="entry name" value="Ribosomal_uL10-like_sf"/>
</dbReference>
<evidence type="ECO:0000313" key="3">
    <source>
        <dbReference type="Proteomes" id="UP000645828"/>
    </source>
</evidence>
<dbReference type="GO" id="GO:0006364">
    <property type="term" value="P:rRNA processing"/>
    <property type="evidence" value="ECO:0007669"/>
    <property type="project" value="TreeGrafter"/>
</dbReference>
<dbReference type="GO" id="GO:0030687">
    <property type="term" value="C:preribosome, large subunit precursor"/>
    <property type="evidence" value="ECO:0007669"/>
    <property type="project" value="TreeGrafter"/>
</dbReference>
<comment type="similarity">
    <text evidence="1">Belongs to the universal ribosomal protein uL10 family.</text>
</comment>
<dbReference type="GO" id="GO:0005730">
    <property type="term" value="C:nucleolus"/>
    <property type="evidence" value="ECO:0007669"/>
    <property type="project" value="TreeGrafter"/>
</dbReference>
<dbReference type="GO" id="GO:0042273">
    <property type="term" value="P:ribosomal large subunit biogenesis"/>
    <property type="evidence" value="ECO:0007669"/>
    <property type="project" value="TreeGrafter"/>
</dbReference>
<dbReference type="InterPro" id="IPR051742">
    <property type="entry name" value="Ribosome_Assembly_uL10"/>
</dbReference>
<organism evidence="2 3">
    <name type="scientific">Nyctereutes procyonoides</name>
    <name type="common">Raccoon dog</name>
    <name type="synonym">Canis procyonoides</name>
    <dbReference type="NCBI Taxonomy" id="34880"/>
    <lineage>
        <taxon>Eukaryota</taxon>
        <taxon>Metazoa</taxon>
        <taxon>Chordata</taxon>
        <taxon>Craniata</taxon>
        <taxon>Vertebrata</taxon>
        <taxon>Euteleostomi</taxon>
        <taxon>Mammalia</taxon>
        <taxon>Eutheria</taxon>
        <taxon>Laurasiatheria</taxon>
        <taxon>Carnivora</taxon>
        <taxon>Caniformia</taxon>
        <taxon>Canidae</taxon>
        <taxon>Nyctereutes</taxon>
    </lineage>
</organism>
<reference evidence="2" key="1">
    <citation type="submission" date="2020-12" db="EMBL/GenBank/DDBJ databases">
        <authorList>
            <consortium name="Molecular Ecology Group"/>
        </authorList>
    </citation>
    <scope>NUCLEOTIDE SEQUENCE</scope>
    <source>
        <strain evidence="2">TBG_1078</strain>
    </source>
</reference>
<dbReference type="Pfam" id="PF00466">
    <property type="entry name" value="Ribosomal_L10"/>
    <property type="match status" value="1"/>
</dbReference>
<dbReference type="InterPro" id="IPR001790">
    <property type="entry name" value="Ribosomal_uL10"/>
</dbReference>
<dbReference type="GO" id="GO:0000956">
    <property type="term" value="P:nuclear-transcribed mRNA catabolic process"/>
    <property type="evidence" value="ECO:0007669"/>
    <property type="project" value="TreeGrafter"/>
</dbReference>
<dbReference type="AlphaFoldDB" id="A0A811ZQ64"/>
<dbReference type="PANTHER" id="PTHR45841">
    <property type="entry name" value="MRNA TURNOVER PROTEIN 4 MRTO4"/>
    <property type="match status" value="1"/>
</dbReference>
<dbReference type="EMBL" id="CAJHUB010000770">
    <property type="protein sequence ID" value="CAD7690394.1"/>
    <property type="molecule type" value="Genomic_DNA"/>
</dbReference>
<proteinExistence type="inferred from homology"/>
<evidence type="ECO:0000313" key="2">
    <source>
        <dbReference type="EMBL" id="CAD7690394.1"/>
    </source>
</evidence>
<dbReference type="Proteomes" id="UP000645828">
    <property type="component" value="Unassembled WGS sequence"/>
</dbReference>
<protein>
    <submittedName>
        <fullName evidence="2">(raccoon dog) hypothetical protein</fullName>
    </submittedName>
</protein>
<evidence type="ECO:0000256" key="1">
    <source>
        <dbReference type="ARBA" id="ARBA00008889"/>
    </source>
</evidence>
<dbReference type="Gene3D" id="3.30.70.1730">
    <property type="match status" value="1"/>
</dbReference>
<sequence length="131" mass="15328">MRQEKKEFWKCVDAYKYFFIFSMANMNNSKLKDICNTWKPSQMFFGKNKVTMVALGPSPSNEYKACISQQEWFTKYMEMDFAQAGNKATFTVTPRAVPPLHGASREEMAESKVAVKYMWDMQSRRFQANGR</sequence>
<comment type="caution">
    <text evidence="2">The sequence shown here is derived from an EMBL/GenBank/DDBJ whole genome shotgun (WGS) entry which is preliminary data.</text>
</comment>
<accession>A0A811ZQ64</accession>